<evidence type="ECO:0000313" key="1">
    <source>
        <dbReference type="EMBL" id="KAA6367873.1"/>
    </source>
</evidence>
<protein>
    <submittedName>
        <fullName evidence="1">Uncharacterized protein</fullName>
    </submittedName>
</protein>
<accession>A0A5J4UCH9</accession>
<sequence length="178" mass="20014">MFTFFPITTNAASGRVKHTAIASSAHFLVVGVTTGSVYILDSDNFVTQHIFTFLKEGVTKLAISNDERYLAMTSKSEIYVIDVINKKTLMKITDVKSEITALCWADSILQQEKSQLVYGEQGNIILLSPLSQPIPQIFFWTLVPNLSQVAIHYGKQIPNQIERYNQTEQEQIGKGVWN</sequence>
<dbReference type="EMBL" id="SNRW01017889">
    <property type="protein sequence ID" value="KAA6367873.1"/>
    <property type="molecule type" value="Genomic_DNA"/>
</dbReference>
<reference evidence="1 2" key="1">
    <citation type="submission" date="2019-03" db="EMBL/GenBank/DDBJ databases">
        <title>Single cell metagenomics reveals metabolic interactions within the superorganism composed of flagellate Streblomastix strix and complex community of Bacteroidetes bacteria on its surface.</title>
        <authorList>
            <person name="Treitli S.C."/>
            <person name="Kolisko M."/>
            <person name="Husnik F."/>
            <person name="Keeling P."/>
            <person name="Hampl V."/>
        </authorList>
    </citation>
    <scope>NUCLEOTIDE SEQUENCE [LARGE SCALE GENOMIC DNA]</scope>
    <source>
        <strain evidence="1">ST1C</strain>
    </source>
</reference>
<organism evidence="1 2">
    <name type="scientific">Streblomastix strix</name>
    <dbReference type="NCBI Taxonomy" id="222440"/>
    <lineage>
        <taxon>Eukaryota</taxon>
        <taxon>Metamonada</taxon>
        <taxon>Preaxostyla</taxon>
        <taxon>Oxymonadida</taxon>
        <taxon>Streblomastigidae</taxon>
        <taxon>Streblomastix</taxon>
    </lineage>
</organism>
<dbReference type="InterPro" id="IPR015943">
    <property type="entry name" value="WD40/YVTN_repeat-like_dom_sf"/>
</dbReference>
<dbReference type="Gene3D" id="2.130.10.10">
    <property type="entry name" value="YVTN repeat-like/Quinoprotein amine dehydrogenase"/>
    <property type="match status" value="1"/>
</dbReference>
<name>A0A5J4UCH9_9EUKA</name>
<gene>
    <name evidence="1" type="ORF">EZS28_036600</name>
</gene>
<dbReference type="OrthoDB" id="19493at2759"/>
<comment type="caution">
    <text evidence="1">The sequence shown here is derived from an EMBL/GenBank/DDBJ whole genome shotgun (WGS) entry which is preliminary data.</text>
</comment>
<dbReference type="AlphaFoldDB" id="A0A5J4UCH9"/>
<dbReference type="Proteomes" id="UP000324800">
    <property type="component" value="Unassembled WGS sequence"/>
</dbReference>
<dbReference type="InterPro" id="IPR036322">
    <property type="entry name" value="WD40_repeat_dom_sf"/>
</dbReference>
<proteinExistence type="predicted"/>
<dbReference type="SUPFAM" id="SSF50978">
    <property type="entry name" value="WD40 repeat-like"/>
    <property type="match status" value="1"/>
</dbReference>
<evidence type="ECO:0000313" key="2">
    <source>
        <dbReference type="Proteomes" id="UP000324800"/>
    </source>
</evidence>
<feature type="non-terminal residue" evidence="1">
    <location>
        <position position="178"/>
    </location>
</feature>